<accession>B3T5K9</accession>
<sequence>MDYKERSKMEISLEPWKKLVVHEVIEYTIDDLLNQTIDANQAIGTGIRTLNWANGVAFQAHVFPDTDMIIQEKLKGTIHYASVTFALKEIFEKQVIRGNATINFLDGSVNIIFNELAIKLKEQSKYKTSSK</sequence>
<gene>
    <name evidence="1" type="ORF">ALOHA_HF4000ANIW141J13ctg1g37</name>
</gene>
<dbReference type="EMBL" id="EU016611">
    <property type="protein sequence ID" value="ABZ07868.1"/>
    <property type="molecule type" value="Genomic_DNA"/>
</dbReference>
<evidence type="ECO:0000313" key="1">
    <source>
        <dbReference type="EMBL" id="ABZ07868.1"/>
    </source>
</evidence>
<dbReference type="AlphaFoldDB" id="B3T5K9"/>
<name>B3T5K9_9ARCH</name>
<proteinExistence type="predicted"/>
<organism evidence="1">
    <name type="scientific">uncultured marine crenarchaeote HF4000_ANIW141J13</name>
    <dbReference type="NCBI Taxonomy" id="455577"/>
    <lineage>
        <taxon>Archaea</taxon>
        <taxon>Nitrososphaerota</taxon>
        <taxon>Nitrososphaeria</taxon>
        <taxon>Nitrosopumilales</taxon>
        <taxon>environmental samples</taxon>
    </lineage>
</organism>
<protein>
    <submittedName>
        <fullName evidence="1">Uncharacterized protein</fullName>
    </submittedName>
</protein>
<reference evidence="1" key="1">
    <citation type="journal article" date="2008" name="ISME J.">
        <title>Genomic patterns of recombination, clonal divergence and environment in marine microbial populations.</title>
        <authorList>
            <person name="Konstantinidis K.T."/>
            <person name="Delong E.F."/>
        </authorList>
    </citation>
    <scope>NUCLEOTIDE SEQUENCE</scope>
</reference>